<protein>
    <submittedName>
        <fullName evidence="10">Peptidase S8/S53, subtilisin/kexin/sedolisin</fullName>
    </submittedName>
</protein>
<dbReference type="PROSITE" id="PS51892">
    <property type="entry name" value="SUBTILASE"/>
    <property type="match status" value="1"/>
</dbReference>
<dbReference type="PROSITE" id="PS00137">
    <property type="entry name" value="SUBTILASE_HIS"/>
    <property type="match status" value="1"/>
</dbReference>
<sequence>MQSARLCALACSALALFLALSAPVAVAGRREARSTQNKFIVEVTPAFRTSNLVQQDGAAGRPGTPIVHKPLECGGIFTGFVVESHANGVGALRGIDGVINAWPARALPLPATMGHPAAKGAPKGARNAKASVHRRTGVDKLHAAGIRGKGVKVAIIDSGVDYTHKALGGCFGRNCRVIGGHDLVSGRLRLISPPGGPQSKHGGKPMDHDGHGTHVAGIVGGNGNGFVGVAPEAQLLAYKVFPDNGRRTTTEDILIQSFCDAYIAGADIITSSIGMEDGFSDSPWSLVASRIVSRGVVVTISAGNNGHKGPFSSGNGCNGRGVLSVAAINITEDAKNKHVRLSPAHFTSWGPTHELLIKPDIGAPGVHITSTTLNQRFKPLSGTSMAAPYIAGVAALYIGQHGGREIHGPDFARGLAKRIIASGQSVSWSAQTALEHATAPPFQVGTGLVDAQKVLHYTTELLFEPIALLDTKLFRPNWGVYIANMGNAKVKYRFEVEPQSAVEIYDGRYGIRNLSGISPSDLRPMVALPEPQVVSARQTKTVVFSIRFKFSQPKGANNAMLPLYGGKIWIKGDNGEKLCIPYAGNQDHDGWIASYPLTDGQELHTTRERHSTPCLVTNAKDFIDLRAVLVYACTNLRWDIFASNWAERDWEYPPKVSKNGYVGSVAAIPVWGHLQEDDPAINSKSKTTSFPITRAPRGTVSYRWFGKLSNGKQIAPGNYTMRFAALRPYGNPRLSDHWDVLSTGARSVEIRHDPRMGAKQTIVQGRR</sequence>
<dbReference type="GO" id="GO:0004252">
    <property type="term" value="F:serine-type endopeptidase activity"/>
    <property type="evidence" value="ECO:0007669"/>
    <property type="project" value="UniProtKB-UniRule"/>
</dbReference>
<dbReference type="InterPro" id="IPR022398">
    <property type="entry name" value="Peptidase_S8_His-AS"/>
</dbReference>
<dbReference type="PRINTS" id="PR00723">
    <property type="entry name" value="SUBTILISIN"/>
</dbReference>
<dbReference type="SUPFAM" id="SSF52743">
    <property type="entry name" value="Subtilisin-like"/>
    <property type="match status" value="1"/>
</dbReference>
<dbReference type="InterPro" id="IPR023828">
    <property type="entry name" value="Peptidase_S8_Ser-AS"/>
</dbReference>
<feature type="signal peptide" evidence="8">
    <location>
        <begin position="1"/>
        <end position="27"/>
    </location>
</feature>
<feature type="active site" description="Charge relay system" evidence="5 6">
    <location>
        <position position="211"/>
    </location>
</feature>
<keyword evidence="3 6" id="KW-0378">Hydrolase</keyword>
<keyword evidence="4 6" id="KW-0720">Serine protease</keyword>
<feature type="active site" description="Charge relay system" evidence="5 6">
    <location>
        <position position="157"/>
    </location>
</feature>
<evidence type="ECO:0000256" key="5">
    <source>
        <dbReference type="PIRSR" id="PIRSR615500-1"/>
    </source>
</evidence>
<dbReference type="OrthoDB" id="10256524at2759"/>
<name>T5AG87_OPHSC</name>
<dbReference type="HOGENOM" id="CLU_003559_2_1_1"/>
<feature type="domain" description="Peptidase S8/S53" evidence="9">
    <location>
        <begin position="148"/>
        <end position="398"/>
    </location>
</feature>
<evidence type="ECO:0000256" key="7">
    <source>
        <dbReference type="RuleBase" id="RU003355"/>
    </source>
</evidence>
<dbReference type="InterPro" id="IPR036852">
    <property type="entry name" value="Peptidase_S8/S53_dom_sf"/>
</dbReference>
<evidence type="ECO:0000256" key="2">
    <source>
        <dbReference type="ARBA" id="ARBA00022670"/>
    </source>
</evidence>
<accession>T5AG87</accession>
<dbReference type="InterPro" id="IPR034187">
    <property type="entry name" value="Peptidases_S8_5"/>
</dbReference>
<keyword evidence="2 6" id="KW-0645">Protease</keyword>
<reference evidence="10 11" key="1">
    <citation type="journal article" date="2013" name="Chin. Sci. Bull.">
        <title>Genome survey uncovers the secrets of sex and lifestyle in caterpillar fungus.</title>
        <authorList>
            <person name="Hu X."/>
            <person name="Zhang Y."/>
            <person name="Xiao G."/>
            <person name="Zheng P."/>
            <person name="Xia Y."/>
            <person name="Zhang X."/>
            <person name="St Leger R.J."/>
            <person name="Liu X."/>
            <person name="Wang C."/>
        </authorList>
    </citation>
    <scope>NUCLEOTIDE SEQUENCE [LARGE SCALE GENOMIC DNA]</scope>
    <source>
        <strain evidence="11">Co18 / CGMCC 3.14243</strain>
        <tissue evidence="10">Fruit-body</tissue>
    </source>
</reference>
<dbReference type="CDD" id="cd07489">
    <property type="entry name" value="Peptidases_S8_5"/>
    <property type="match status" value="1"/>
</dbReference>
<dbReference type="EMBL" id="KE652701">
    <property type="protein sequence ID" value="EQL00752.1"/>
    <property type="molecule type" value="Genomic_DNA"/>
</dbReference>
<evidence type="ECO:0000256" key="1">
    <source>
        <dbReference type="ARBA" id="ARBA00011073"/>
    </source>
</evidence>
<dbReference type="Gene3D" id="3.40.50.200">
    <property type="entry name" value="Peptidase S8/S53 domain"/>
    <property type="match status" value="1"/>
</dbReference>
<evidence type="ECO:0000256" key="4">
    <source>
        <dbReference type="ARBA" id="ARBA00022825"/>
    </source>
</evidence>
<feature type="chain" id="PRO_5004605893" evidence="8">
    <location>
        <begin position="28"/>
        <end position="767"/>
    </location>
</feature>
<evidence type="ECO:0000256" key="3">
    <source>
        <dbReference type="ARBA" id="ARBA00022801"/>
    </source>
</evidence>
<dbReference type="InterPro" id="IPR050131">
    <property type="entry name" value="Peptidase_S8_subtilisin-like"/>
</dbReference>
<dbReference type="PROSITE" id="PS00136">
    <property type="entry name" value="SUBTILASE_ASP"/>
    <property type="match status" value="1"/>
</dbReference>
<dbReference type="InterPro" id="IPR015500">
    <property type="entry name" value="Peptidase_S8_subtilisin-rel"/>
</dbReference>
<evidence type="ECO:0000259" key="9">
    <source>
        <dbReference type="Pfam" id="PF00082"/>
    </source>
</evidence>
<dbReference type="PANTHER" id="PTHR43806:SF11">
    <property type="entry name" value="CEREVISIN-RELATED"/>
    <property type="match status" value="1"/>
</dbReference>
<dbReference type="Proteomes" id="UP000019374">
    <property type="component" value="Unassembled WGS sequence"/>
</dbReference>
<evidence type="ECO:0000313" key="11">
    <source>
        <dbReference type="Proteomes" id="UP000019374"/>
    </source>
</evidence>
<proteinExistence type="inferred from homology"/>
<gene>
    <name evidence="10" type="ORF">OCS_03541</name>
</gene>
<dbReference type="PANTHER" id="PTHR43806">
    <property type="entry name" value="PEPTIDASE S8"/>
    <property type="match status" value="1"/>
</dbReference>
<evidence type="ECO:0000256" key="8">
    <source>
        <dbReference type="SAM" id="SignalP"/>
    </source>
</evidence>
<dbReference type="PROSITE" id="PS00138">
    <property type="entry name" value="SUBTILASE_SER"/>
    <property type="match status" value="1"/>
</dbReference>
<dbReference type="Pfam" id="PF00082">
    <property type="entry name" value="Peptidase_S8"/>
    <property type="match status" value="1"/>
</dbReference>
<evidence type="ECO:0000256" key="6">
    <source>
        <dbReference type="PROSITE-ProRule" id="PRU01240"/>
    </source>
</evidence>
<evidence type="ECO:0000313" key="10">
    <source>
        <dbReference type="EMBL" id="EQL00752.1"/>
    </source>
</evidence>
<dbReference type="InterPro" id="IPR023827">
    <property type="entry name" value="Peptidase_S8_Asp-AS"/>
</dbReference>
<dbReference type="eggNOG" id="KOG4266">
    <property type="taxonomic scope" value="Eukaryota"/>
</dbReference>
<dbReference type="AlphaFoldDB" id="T5AG87"/>
<organism evidence="10 11">
    <name type="scientific">Ophiocordyceps sinensis (strain Co18 / CGMCC 3.14243)</name>
    <name type="common">Yarsagumba caterpillar fungus</name>
    <name type="synonym">Hirsutella sinensis</name>
    <dbReference type="NCBI Taxonomy" id="911162"/>
    <lineage>
        <taxon>Eukaryota</taxon>
        <taxon>Fungi</taxon>
        <taxon>Dikarya</taxon>
        <taxon>Ascomycota</taxon>
        <taxon>Pezizomycotina</taxon>
        <taxon>Sordariomycetes</taxon>
        <taxon>Hypocreomycetidae</taxon>
        <taxon>Hypocreales</taxon>
        <taxon>Ophiocordycipitaceae</taxon>
        <taxon>Ophiocordyceps</taxon>
    </lineage>
</organism>
<comment type="similarity">
    <text evidence="1 6 7">Belongs to the peptidase S8 family.</text>
</comment>
<feature type="active site" description="Charge relay system" evidence="5 6">
    <location>
        <position position="384"/>
    </location>
</feature>
<dbReference type="InterPro" id="IPR000209">
    <property type="entry name" value="Peptidase_S8/S53_dom"/>
</dbReference>
<keyword evidence="8" id="KW-0732">Signal</keyword>
<dbReference type="GO" id="GO:0006508">
    <property type="term" value="P:proteolysis"/>
    <property type="evidence" value="ECO:0007669"/>
    <property type="project" value="UniProtKB-KW"/>
</dbReference>